<accession>A0A8H5PNX8</accession>
<name>A0A8H5PNX8_9HYPO</name>
<dbReference type="EMBL" id="JAAOAR010000113">
    <property type="protein sequence ID" value="KAF5600174.1"/>
    <property type="molecule type" value="Genomic_DNA"/>
</dbReference>
<protein>
    <submittedName>
        <fullName evidence="2">Uncharacterized protein</fullName>
    </submittedName>
</protein>
<evidence type="ECO:0000256" key="1">
    <source>
        <dbReference type="SAM" id="MobiDB-lite"/>
    </source>
</evidence>
<proteinExistence type="predicted"/>
<dbReference type="Proteomes" id="UP000544095">
    <property type="component" value="Unassembled WGS sequence"/>
</dbReference>
<organism evidence="2 3">
    <name type="scientific">Fusarium pseudoanthophilum</name>
    <dbReference type="NCBI Taxonomy" id="48495"/>
    <lineage>
        <taxon>Eukaryota</taxon>
        <taxon>Fungi</taxon>
        <taxon>Dikarya</taxon>
        <taxon>Ascomycota</taxon>
        <taxon>Pezizomycotina</taxon>
        <taxon>Sordariomycetes</taxon>
        <taxon>Hypocreomycetidae</taxon>
        <taxon>Hypocreales</taxon>
        <taxon>Nectriaceae</taxon>
        <taxon>Fusarium</taxon>
        <taxon>Fusarium fujikuroi species complex</taxon>
    </lineage>
</organism>
<comment type="caution">
    <text evidence="2">The sequence shown here is derived from an EMBL/GenBank/DDBJ whole genome shotgun (WGS) entry which is preliminary data.</text>
</comment>
<sequence>MAPSGRQTRLTVTNGLVGLVRPSPPSPVPSVGAGAADVISDKESEQRQNAVGKTALTLGIETSVTSYRALALSVIKDCPLKRELIAFVDSETEDPQKSLVPIGDFVADKDRADWHTHCPEMMRLWKDFCTNVTDASNGQVAINEMAAPSGPKKSRATFLWHYPTKTSPNTIFSHVMDPGSPSLRVQSIKNGMRTDLKTLDLIPIRVDYKVEGPQWKETYGSRWPQIYQACLDHAKELIKDDRFIFAVGKEVFAPLKQICGSLGLTLTNLDLDVQTQMWEKKPRIYIARNSAGNIEKVIFWTFHGQFSFHNKKTNVGAVWDLLYNAGYELAGVPVLNYGYFEWKAGNLDTRVLADPKSQVGKISDRDMYNTLKDKEDAEGKSCTIELVLDCFPALIQMDPELPDKIRSAVSEKGYSPIHPILLFFQAQDRPKYLAAKRKNAAPATDAPRKRRVNAGQKRGHDTKRAKLLSKYDALLNSFEARQAEAHRFDTNKSAEYARALPRLDTIKQLRADEEWKKLSTSLSCWATFYSEEFPRGLRWSLDGGPAIVQPDPFANATQPGVRLFDATYFRDKSARLAAVGPLVEDDE</sequence>
<dbReference type="AlphaFoldDB" id="A0A8H5PNX8"/>
<reference evidence="2 3" key="1">
    <citation type="submission" date="2020-05" db="EMBL/GenBank/DDBJ databases">
        <title>Identification and distribution of gene clusters putatively required for synthesis of sphingolipid metabolism inhibitors in phylogenetically diverse species of the filamentous fungus Fusarium.</title>
        <authorList>
            <person name="Kim H.-S."/>
            <person name="Busman M."/>
            <person name="Brown D.W."/>
            <person name="Divon H."/>
            <person name="Uhlig S."/>
            <person name="Proctor R.H."/>
        </authorList>
    </citation>
    <scope>NUCLEOTIDE SEQUENCE [LARGE SCALE GENOMIC DNA]</scope>
    <source>
        <strain evidence="2 3">NRRL 25211</strain>
    </source>
</reference>
<feature type="region of interest" description="Disordered" evidence="1">
    <location>
        <begin position="436"/>
        <end position="461"/>
    </location>
</feature>
<gene>
    <name evidence="2" type="ORF">FPANT_2659</name>
</gene>
<evidence type="ECO:0000313" key="2">
    <source>
        <dbReference type="EMBL" id="KAF5600174.1"/>
    </source>
</evidence>
<evidence type="ECO:0000313" key="3">
    <source>
        <dbReference type="Proteomes" id="UP000544095"/>
    </source>
</evidence>
<keyword evidence="3" id="KW-1185">Reference proteome</keyword>